<sequence>MKMKLTQSDYQAWLIRHFVAVFCLILCSLVNAKELIVGVSETDYKPFYYEEAGEFKGAAAEIAHHVAKQLGHHLTFKRFPWKRVQYNLAIGRIDMVILYFKTEERAKDVWYVDIPHIYESSSLVVSNSSDIEFSGQLLELSKRSFGNVSGYWHGKNYSENTQLLKQEYSSTTALLEALHRGKVDIGVGNKPVMTALATSMGIVNEIKFLEPKIDYAPDYIAFSKVKSGSLPLANAFSRKLKAFMKTDAYRDILHQYGFELPEN</sequence>
<dbReference type="PANTHER" id="PTHR35936:SF25">
    <property type="entry name" value="ABC TRANSPORTER SUBSTRATE-BINDING PROTEIN"/>
    <property type="match status" value="1"/>
</dbReference>
<name>A0ABP7ME69_9GAMM</name>
<dbReference type="Gene3D" id="3.40.190.10">
    <property type="entry name" value="Periplasmic binding protein-like II"/>
    <property type="match status" value="2"/>
</dbReference>
<dbReference type="Proteomes" id="UP001501565">
    <property type="component" value="Unassembled WGS sequence"/>
</dbReference>
<feature type="domain" description="Solute-binding protein family 3/N-terminal" evidence="3">
    <location>
        <begin position="34"/>
        <end position="260"/>
    </location>
</feature>
<organism evidence="4 5">
    <name type="scientific">Litoribacillus peritrichatus</name>
    <dbReference type="NCBI Taxonomy" id="718191"/>
    <lineage>
        <taxon>Bacteria</taxon>
        <taxon>Pseudomonadati</taxon>
        <taxon>Pseudomonadota</taxon>
        <taxon>Gammaproteobacteria</taxon>
        <taxon>Oceanospirillales</taxon>
        <taxon>Oceanospirillaceae</taxon>
        <taxon>Litoribacillus</taxon>
    </lineage>
</organism>
<dbReference type="PANTHER" id="PTHR35936">
    <property type="entry name" value="MEMBRANE-BOUND LYTIC MUREIN TRANSGLYCOSYLASE F"/>
    <property type="match status" value="1"/>
</dbReference>
<reference evidence="5" key="1">
    <citation type="journal article" date="2019" name="Int. J. Syst. Evol. Microbiol.">
        <title>The Global Catalogue of Microorganisms (GCM) 10K type strain sequencing project: providing services to taxonomists for standard genome sequencing and annotation.</title>
        <authorList>
            <consortium name="The Broad Institute Genomics Platform"/>
            <consortium name="The Broad Institute Genome Sequencing Center for Infectious Disease"/>
            <person name="Wu L."/>
            <person name="Ma J."/>
        </authorList>
    </citation>
    <scope>NUCLEOTIDE SEQUENCE [LARGE SCALE GENOMIC DNA]</scope>
    <source>
        <strain evidence="5">JCM 17551</strain>
    </source>
</reference>
<keyword evidence="5" id="KW-1185">Reference proteome</keyword>
<evidence type="ECO:0000256" key="2">
    <source>
        <dbReference type="ARBA" id="ARBA00022729"/>
    </source>
</evidence>
<comment type="caution">
    <text evidence="4">The sequence shown here is derived from an EMBL/GenBank/DDBJ whole genome shotgun (WGS) entry which is preliminary data.</text>
</comment>
<dbReference type="EMBL" id="BAABBN010000004">
    <property type="protein sequence ID" value="GAA3920968.1"/>
    <property type="molecule type" value="Genomic_DNA"/>
</dbReference>
<proteinExistence type="inferred from homology"/>
<protein>
    <submittedName>
        <fullName evidence="4">Transporter substrate-binding domain-containing protein</fullName>
    </submittedName>
</protein>
<comment type="similarity">
    <text evidence="1">Belongs to the bacterial solute-binding protein 3 family.</text>
</comment>
<keyword evidence="2" id="KW-0732">Signal</keyword>
<dbReference type="SUPFAM" id="SSF53850">
    <property type="entry name" value="Periplasmic binding protein-like II"/>
    <property type="match status" value="1"/>
</dbReference>
<evidence type="ECO:0000313" key="4">
    <source>
        <dbReference type="EMBL" id="GAA3920968.1"/>
    </source>
</evidence>
<evidence type="ECO:0000259" key="3">
    <source>
        <dbReference type="SMART" id="SM00062"/>
    </source>
</evidence>
<dbReference type="InterPro" id="IPR001638">
    <property type="entry name" value="Solute-binding_3/MltF_N"/>
</dbReference>
<dbReference type="Pfam" id="PF00497">
    <property type="entry name" value="SBP_bac_3"/>
    <property type="match status" value="1"/>
</dbReference>
<accession>A0ABP7ME69</accession>
<gene>
    <name evidence="4" type="ORF">GCM10022277_15890</name>
</gene>
<evidence type="ECO:0000313" key="5">
    <source>
        <dbReference type="Proteomes" id="UP001501565"/>
    </source>
</evidence>
<evidence type="ECO:0000256" key="1">
    <source>
        <dbReference type="ARBA" id="ARBA00010333"/>
    </source>
</evidence>
<dbReference type="SMART" id="SM00062">
    <property type="entry name" value="PBPb"/>
    <property type="match status" value="1"/>
</dbReference>